<gene>
    <name evidence="3" type="ORF">JX265_011319</name>
</gene>
<feature type="compositionally biased region" description="Pro residues" evidence="2">
    <location>
        <begin position="46"/>
        <end position="64"/>
    </location>
</feature>
<feature type="compositionally biased region" description="Low complexity" evidence="2">
    <location>
        <begin position="354"/>
        <end position="405"/>
    </location>
</feature>
<evidence type="ECO:0000313" key="4">
    <source>
        <dbReference type="Proteomes" id="UP000829685"/>
    </source>
</evidence>
<dbReference type="PANTHER" id="PTHR16487:SF0">
    <property type="entry name" value="PROTEIN PHOSPHATASE 4 REGULATORY SUBUNIT 2-RELATED"/>
    <property type="match status" value="1"/>
</dbReference>
<feature type="compositionally biased region" description="Low complexity" evidence="2">
    <location>
        <begin position="244"/>
        <end position="265"/>
    </location>
</feature>
<feature type="region of interest" description="Disordered" evidence="2">
    <location>
        <begin position="45"/>
        <end position="124"/>
    </location>
</feature>
<dbReference type="EMBL" id="JAFIMR010000041">
    <property type="protein sequence ID" value="KAI1857118.1"/>
    <property type="molecule type" value="Genomic_DNA"/>
</dbReference>
<feature type="compositionally biased region" description="Basic and acidic residues" evidence="2">
    <location>
        <begin position="469"/>
        <end position="478"/>
    </location>
</feature>
<dbReference type="GO" id="GO:0019888">
    <property type="term" value="F:protein phosphatase regulator activity"/>
    <property type="evidence" value="ECO:0007669"/>
    <property type="project" value="InterPro"/>
</dbReference>
<feature type="compositionally biased region" description="Basic and acidic residues" evidence="2">
    <location>
        <begin position="487"/>
        <end position="498"/>
    </location>
</feature>
<dbReference type="GO" id="GO:0030289">
    <property type="term" value="C:protein phosphatase 4 complex"/>
    <property type="evidence" value="ECO:0007669"/>
    <property type="project" value="InterPro"/>
</dbReference>
<name>A0A9P9WCH1_9PEZI</name>
<comment type="caution">
    <text evidence="3">The sequence shown here is derived from an EMBL/GenBank/DDBJ whole genome shotgun (WGS) entry which is preliminary data.</text>
</comment>
<comment type="similarity">
    <text evidence="1">Belongs to the PPP4R2 family.</text>
</comment>
<dbReference type="AlphaFoldDB" id="A0A9P9WCH1"/>
<reference evidence="3" key="1">
    <citation type="submission" date="2021-03" db="EMBL/GenBank/DDBJ databases">
        <title>Revisited historic fungal species revealed as producer of novel bioactive compounds through whole genome sequencing and comparative genomics.</title>
        <authorList>
            <person name="Vignolle G.A."/>
            <person name="Hochenegger N."/>
            <person name="Mach R.L."/>
            <person name="Mach-Aigner A.R."/>
            <person name="Javad Rahimi M."/>
            <person name="Salim K.A."/>
            <person name="Chan C.M."/>
            <person name="Lim L.B.L."/>
            <person name="Cai F."/>
            <person name="Druzhinina I.S."/>
            <person name="U'Ren J.M."/>
            <person name="Derntl C."/>
        </authorList>
    </citation>
    <scope>NUCLEOTIDE SEQUENCE</scope>
    <source>
        <strain evidence="3">TUCIM 5799</strain>
    </source>
</reference>
<organism evidence="3 4">
    <name type="scientific">Neoarthrinium moseri</name>
    <dbReference type="NCBI Taxonomy" id="1658444"/>
    <lineage>
        <taxon>Eukaryota</taxon>
        <taxon>Fungi</taxon>
        <taxon>Dikarya</taxon>
        <taxon>Ascomycota</taxon>
        <taxon>Pezizomycotina</taxon>
        <taxon>Sordariomycetes</taxon>
        <taxon>Xylariomycetidae</taxon>
        <taxon>Amphisphaeriales</taxon>
        <taxon>Apiosporaceae</taxon>
        <taxon>Neoarthrinium</taxon>
    </lineage>
</organism>
<evidence type="ECO:0008006" key="5">
    <source>
        <dbReference type="Google" id="ProtNLM"/>
    </source>
</evidence>
<dbReference type="GO" id="GO:0005737">
    <property type="term" value="C:cytoplasm"/>
    <property type="evidence" value="ECO:0007669"/>
    <property type="project" value="TreeGrafter"/>
</dbReference>
<evidence type="ECO:0000256" key="2">
    <source>
        <dbReference type="SAM" id="MobiDB-lite"/>
    </source>
</evidence>
<protein>
    <recommendedName>
        <fullName evidence="5">Protein phosphatase 4 core regulatory subunit R2</fullName>
    </recommendedName>
</protein>
<feature type="compositionally biased region" description="Basic and acidic residues" evidence="2">
    <location>
        <begin position="510"/>
        <end position="529"/>
    </location>
</feature>
<dbReference type="GO" id="GO:0005634">
    <property type="term" value="C:nucleus"/>
    <property type="evidence" value="ECO:0007669"/>
    <property type="project" value="TreeGrafter"/>
</dbReference>
<proteinExistence type="inferred from homology"/>
<sequence length="570" mass="58676">MMDIDDDDILRSVAAGGSMDYSVWPALLASLVSRIENIAHNEFPIPNLPPPPPTVIPSSIPHPAPSDSEDTENFLPPLPSSPTNPPSTTSSQDTNKENAPVAPRSAPPPTSVPAPGPEPLAPGTLPQQIAAMLAEITTTLTSTFPKYPPHTVQRLAELVLAPKHHYKSLPSYLHALDRVVHVTSGLNIYPLPPAVPEVPTGGVLSNGVSDTNGPNPFATPGSDEALGGALLTPIPWLQNSAAVQALSPQPQQQAPQPQPQPQASAEGETASDRTNGNGHDPADSPELRTESTETIDGPNGMGHIETVTVTVNGISSMGTRGVGVTQGELLRQEQRAGVVPVSQLASHHAHHHPQQQLRAAPSASAGPATGGASAPIAPGTGQSEGAPASSDATASTSSIAAAEQAVESGEVVGTVAGADEDEKPHARGPEEIGPEDMGPQREGSSATSYVGGPGVEMQGIDVEAAVGRKATESHHTSPEPKPSSGAEETKEDAMDGIEKAATTRARSSTPKREAEDELEGVTKKLKEDAGSTDVPVDAPSSEEPKEKGEVPAQTTAADAEGPDEKKPDDD</sequence>
<feature type="compositionally biased region" description="Pro residues" evidence="2">
    <location>
        <begin position="76"/>
        <end position="85"/>
    </location>
</feature>
<keyword evidence="4" id="KW-1185">Reference proteome</keyword>
<accession>A0A9P9WCH1</accession>
<dbReference type="Pfam" id="PF09184">
    <property type="entry name" value="PPP4R2"/>
    <property type="match status" value="1"/>
</dbReference>
<dbReference type="InterPro" id="IPR015267">
    <property type="entry name" value="PPP4R2"/>
</dbReference>
<dbReference type="PANTHER" id="PTHR16487">
    <property type="entry name" value="PPP4R2-RELATED PROTEIN"/>
    <property type="match status" value="1"/>
</dbReference>
<feature type="region of interest" description="Disordered" evidence="2">
    <location>
        <begin position="244"/>
        <end position="303"/>
    </location>
</feature>
<feature type="compositionally biased region" description="Pro residues" evidence="2">
    <location>
        <begin position="105"/>
        <end position="120"/>
    </location>
</feature>
<feature type="region of interest" description="Disordered" evidence="2">
    <location>
        <begin position="339"/>
        <end position="570"/>
    </location>
</feature>
<evidence type="ECO:0000256" key="1">
    <source>
        <dbReference type="ARBA" id="ARBA00009207"/>
    </source>
</evidence>
<feature type="compositionally biased region" description="Basic and acidic residues" evidence="2">
    <location>
        <begin position="280"/>
        <end position="291"/>
    </location>
</feature>
<evidence type="ECO:0000313" key="3">
    <source>
        <dbReference type="EMBL" id="KAI1857118.1"/>
    </source>
</evidence>
<dbReference type="Proteomes" id="UP000829685">
    <property type="component" value="Unassembled WGS sequence"/>
</dbReference>
<feature type="region of interest" description="Disordered" evidence="2">
    <location>
        <begin position="204"/>
        <end position="226"/>
    </location>
</feature>